<gene>
    <name evidence="1" type="ORF">ACFSUC_09050</name>
</gene>
<dbReference type="Proteomes" id="UP001597497">
    <property type="component" value="Unassembled WGS sequence"/>
</dbReference>
<evidence type="ECO:0000313" key="1">
    <source>
        <dbReference type="EMBL" id="MFD2671752.1"/>
    </source>
</evidence>
<protein>
    <submittedName>
        <fullName evidence="1">Uncharacterized protein</fullName>
    </submittedName>
</protein>
<organism evidence="1 2">
    <name type="scientific">Marinicrinis sediminis</name>
    <dbReference type="NCBI Taxonomy" id="1652465"/>
    <lineage>
        <taxon>Bacteria</taxon>
        <taxon>Bacillati</taxon>
        <taxon>Bacillota</taxon>
        <taxon>Bacilli</taxon>
        <taxon>Bacillales</taxon>
        <taxon>Paenibacillaceae</taxon>
    </lineage>
</organism>
<evidence type="ECO:0000313" key="2">
    <source>
        <dbReference type="Proteomes" id="UP001597497"/>
    </source>
</evidence>
<accession>A0ABW5R9W2</accession>
<dbReference type="RefSeq" id="WP_379929226.1">
    <property type="nucleotide sequence ID" value="NZ_JBHUMM010000014.1"/>
</dbReference>
<sequence>MNKVKTLTSDADLFTAALLQYEVQIWGRTVDDVLVLLQENGLITKFSNNQIVVNGHRFVRDECVVRIEMPAEDVS</sequence>
<dbReference type="EMBL" id="JBHUMM010000014">
    <property type="protein sequence ID" value="MFD2671752.1"/>
    <property type="molecule type" value="Genomic_DNA"/>
</dbReference>
<reference evidence="2" key="1">
    <citation type="journal article" date="2019" name="Int. J. Syst. Evol. Microbiol.">
        <title>The Global Catalogue of Microorganisms (GCM) 10K type strain sequencing project: providing services to taxonomists for standard genome sequencing and annotation.</title>
        <authorList>
            <consortium name="The Broad Institute Genomics Platform"/>
            <consortium name="The Broad Institute Genome Sequencing Center for Infectious Disease"/>
            <person name="Wu L."/>
            <person name="Ma J."/>
        </authorList>
    </citation>
    <scope>NUCLEOTIDE SEQUENCE [LARGE SCALE GENOMIC DNA]</scope>
    <source>
        <strain evidence="2">KCTC 33676</strain>
    </source>
</reference>
<name>A0ABW5R9W2_9BACL</name>
<proteinExistence type="predicted"/>
<comment type="caution">
    <text evidence="1">The sequence shown here is derived from an EMBL/GenBank/DDBJ whole genome shotgun (WGS) entry which is preliminary data.</text>
</comment>
<keyword evidence="2" id="KW-1185">Reference proteome</keyword>